<organism evidence="4 5">
    <name type="scientific">Paenibacillus lycopersici</name>
    <dbReference type="NCBI Taxonomy" id="2704462"/>
    <lineage>
        <taxon>Bacteria</taxon>
        <taxon>Bacillati</taxon>
        <taxon>Bacillota</taxon>
        <taxon>Bacilli</taxon>
        <taxon>Bacillales</taxon>
        <taxon>Paenibacillaceae</taxon>
        <taxon>Paenibacillus</taxon>
    </lineage>
</organism>
<dbReference type="GO" id="GO:0016491">
    <property type="term" value="F:oxidoreductase activity"/>
    <property type="evidence" value="ECO:0007669"/>
    <property type="project" value="UniProtKB-KW"/>
</dbReference>
<keyword evidence="1" id="KW-0560">Oxidoreductase</keyword>
<dbReference type="PRINTS" id="PR00069">
    <property type="entry name" value="ALDKETRDTASE"/>
</dbReference>
<evidence type="ECO:0000313" key="5">
    <source>
        <dbReference type="Proteomes" id="UP000476064"/>
    </source>
</evidence>
<dbReference type="Gene3D" id="3.20.20.100">
    <property type="entry name" value="NADP-dependent oxidoreductase domain"/>
    <property type="match status" value="1"/>
</dbReference>
<gene>
    <name evidence="4" type="ORF">GXP70_03875</name>
</gene>
<dbReference type="SUPFAM" id="SSF51430">
    <property type="entry name" value="NAD(P)-linked oxidoreductase"/>
    <property type="match status" value="1"/>
</dbReference>
<sequence length="349" mass="37992">MTRTELNEQGGPIPGQGQPAQGGAAQIRLRRMGPSDLNLSPLGLGCWQFSKGSGMVGRFWPMLSDADIASIVRISLAGGINWFDTAEIYGGGRSEEALANALNAAGASPRDVRVATKWWPIMRTASSIPRTIDERLRRLKGWPIDLYQVHQPFSFSSATAEMNEMAKLAKAGRIRHIGVSNFSADKMREADKALRAQGLRLTSNQVKYNLLDRRIERNGILETAKELGIAIIAYSPLEQGLLSGKFHKNPELIRSITGPRKLSGGFKPAGLQRTQPLIARLDELAAKYGASPSQIALNWLIHANGETVFAIPGASKPHHAEENVRAMTFALGADELHELAELSALCAKR</sequence>
<proteinExistence type="predicted"/>
<dbReference type="PANTHER" id="PTHR43364:SF4">
    <property type="entry name" value="NAD(P)-LINKED OXIDOREDUCTASE SUPERFAMILY PROTEIN"/>
    <property type="match status" value="1"/>
</dbReference>
<protein>
    <submittedName>
        <fullName evidence="4">Aldo/keto reductase</fullName>
    </submittedName>
</protein>
<feature type="domain" description="NADP-dependent oxidoreductase" evidence="3">
    <location>
        <begin position="41"/>
        <end position="342"/>
    </location>
</feature>
<evidence type="ECO:0000256" key="1">
    <source>
        <dbReference type="ARBA" id="ARBA00023002"/>
    </source>
</evidence>
<feature type="compositionally biased region" description="Low complexity" evidence="2">
    <location>
        <begin position="9"/>
        <end position="24"/>
    </location>
</feature>
<dbReference type="InterPro" id="IPR036812">
    <property type="entry name" value="NAD(P)_OxRdtase_dom_sf"/>
</dbReference>
<dbReference type="PROSITE" id="PS00062">
    <property type="entry name" value="ALDOKETO_REDUCTASE_2"/>
    <property type="match status" value="1"/>
</dbReference>
<dbReference type="InterPro" id="IPR020471">
    <property type="entry name" value="AKR"/>
</dbReference>
<dbReference type="KEGG" id="plyc:GXP70_03875"/>
<evidence type="ECO:0000313" key="4">
    <source>
        <dbReference type="EMBL" id="QHT59190.1"/>
    </source>
</evidence>
<accession>A0A6C0FYA5</accession>
<dbReference type="InterPro" id="IPR023210">
    <property type="entry name" value="NADP_OxRdtase_dom"/>
</dbReference>
<dbReference type="Pfam" id="PF00248">
    <property type="entry name" value="Aldo_ket_red"/>
    <property type="match status" value="1"/>
</dbReference>
<reference evidence="4 5" key="1">
    <citation type="submission" date="2020-01" db="EMBL/GenBank/DDBJ databases">
        <title>Paenibacillus sp. nov., isolated from tomato rhizosphere.</title>
        <authorList>
            <person name="Weon H.-Y."/>
            <person name="Lee S.A."/>
        </authorList>
    </citation>
    <scope>NUCLEOTIDE SEQUENCE [LARGE SCALE GENOMIC DNA]</scope>
    <source>
        <strain evidence="4 5">12200R-189</strain>
    </source>
</reference>
<dbReference type="PANTHER" id="PTHR43364">
    <property type="entry name" value="NADH-SPECIFIC METHYLGLYOXAL REDUCTASE-RELATED"/>
    <property type="match status" value="1"/>
</dbReference>
<dbReference type="InterPro" id="IPR050523">
    <property type="entry name" value="AKR_Detox_Biosynth"/>
</dbReference>
<dbReference type="Proteomes" id="UP000476064">
    <property type="component" value="Chromosome"/>
</dbReference>
<dbReference type="InterPro" id="IPR018170">
    <property type="entry name" value="Aldo/ket_reductase_CS"/>
</dbReference>
<dbReference type="EMBL" id="CP048209">
    <property type="protein sequence ID" value="QHT59190.1"/>
    <property type="molecule type" value="Genomic_DNA"/>
</dbReference>
<evidence type="ECO:0000259" key="3">
    <source>
        <dbReference type="Pfam" id="PF00248"/>
    </source>
</evidence>
<dbReference type="AlphaFoldDB" id="A0A6C0FYA5"/>
<keyword evidence="5" id="KW-1185">Reference proteome</keyword>
<evidence type="ECO:0000256" key="2">
    <source>
        <dbReference type="SAM" id="MobiDB-lite"/>
    </source>
</evidence>
<feature type="region of interest" description="Disordered" evidence="2">
    <location>
        <begin position="1"/>
        <end position="24"/>
    </location>
</feature>
<name>A0A6C0FYA5_9BACL</name>